<comment type="caution">
    <text evidence="1">The sequence shown here is derived from an EMBL/GenBank/DDBJ whole genome shotgun (WGS) entry which is preliminary data.</text>
</comment>
<keyword evidence="2" id="KW-1185">Reference proteome</keyword>
<sequence length="120" mass="12700">MAVTPGGFRFAQGGIITTPTMFQSAAGPVLGGEAGPEAIMPLSRGSDGKLGIKHNGADSGAGGVTQNKFESHVHYHGGTPQDPREQAKLTKQMNDQMKDMFATYVVQQQRRGGLFNPRTA</sequence>
<name>A0A9P8I164_9PEZI</name>
<accession>A0A9P8I164</accession>
<evidence type="ECO:0000313" key="2">
    <source>
        <dbReference type="Proteomes" id="UP000750711"/>
    </source>
</evidence>
<dbReference type="Proteomes" id="UP000750711">
    <property type="component" value="Unassembled WGS sequence"/>
</dbReference>
<organism evidence="1 2">
    <name type="scientific">Trichoglossum hirsutum</name>
    <dbReference type="NCBI Taxonomy" id="265104"/>
    <lineage>
        <taxon>Eukaryota</taxon>
        <taxon>Fungi</taxon>
        <taxon>Dikarya</taxon>
        <taxon>Ascomycota</taxon>
        <taxon>Pezizomycotina</taxon>
        <taxon>Geoglossomycetes</taxon>
        <taxon>Geoglossales</taxon>
        <taxon>Geoglossaceae</taxon>
        <taxon>Trichoglossum</taxon>
    </lineage>
</organism>
<proteinExistence type="predicted"/>
<dbReference type="AlphaFoldDB" id="A0A9P8I164"/>
<reference evidence="1" key="1">
    <citation type="submission" date="2021-03" db="EMBL/GenBank/DDBJ databases">
        <title>Comparative genomics and phylogenomic investigation of the class Geoglossomycetes provide insights into ecological specialization and systematics.</title>
        <authorList>
            <person name="Melie T."/>
            <person name="Pirro S."/>
            <person name="Miller A.N."/>
            <person name="Quandt A."/>
        </authorList>
    </citation>
    <scope>NUCLEOTIDE SEQUENCE</scope>
    <source>
        <strain evidence="1">CAQ_001_2017</strain>
    </source>
</reference>
<dbReference type="EMBL" id="JAGHQM010004663">
    <property type="protein sequence ID" value="KAH0533826.1"/>
    <property type="molecule type" value="Genomic_DNA"/>
</dbReference>
<protein>
    <submittedName>
        <fullName evidence="1">Uncharacterized protein</fullName>
    </submittedName>
</protein>
<gene>
    <name evidence="1" type="ORF">GP486_008964</name>
</gene>
<evidence type="ECO:0000313" key="1">
    <source>
        <dbReference type="EMBL" id="KAH0533826.1"/>
    </source>
</evidence>